<evidence type="ECO:0000256" key="10">
    <source>
        <dbReference type="SAM" id="Phobius"/>
    </source>
</evidence>
<feature type="transmembrane region" description="Helical" evidence="10">
    <location>
        <begin position="282"/>
        <end position="305"/>
    </location>
</feature>
<feature type="transmembrane region" description="Helical" evidence="10">
    <location>
        <begin position="418"/>
        <end position="439"/>
    </location>
</feature>
<accession>A0AAW1GZY5</accession>
<feature type="transmembrane region" description="Helical" evidence="10">
    <location>
        <begin position="386"/>
        <end position="406"/>
    </location>
</feature>
<feature type="transmembrane region" description="Helical" evidence="10">
    <location>
        <begin position="145"/>
        <end position="164"/>
    </location>
</feature>
<dbReference type="AlphaFoldDB" id="A0AAW1GZY5"/>
<evidence type="ECO:0000313" key="15">
    <source>
        <dbReference type="Proteomes" id="UP001443914"/>
    </source>
</evidence>
<keyword evidence="5" id="KW-0630">Potassium</keyword>
<evidence type="ECO:0008006" key="16">
    <source>
        <dbReference type="Google" id="ProtNLM"/>
    </source>
</evidence>
<feature type="transmembrane region" description="Helical" evidence="10">
    <location>
        <begin position="358"/>
        <end position="380"/>
    </location>
</feature>
<feature type="transmembrane region" description="Helical" evidence="10">
    <location>
        <begin position="209"/>
        <end position="236"/>
    </location>
</feature>
<evidence type="ECO:0000256" key="4">
    <source>
        <dbReference type="ARBA" id="ARBA00022692"/>
    </source>
</evidence>
<feature type="transmembrane region" description="Helical" evidence="10">
    <location>
        <begin position="242"/>
        <end position="261"/>
    </location>
</feature>
<keyword evidence="2" id="KW-0813">Transport</keyword>
<evidence type="ECO:0000256" key="2">
    <source>
        <dbReference type="ARBA" id="ARBA00022448"/>
    </source>
</evidence>
<evidence type="ECO:0000313" key="14">
    <source>
        <dbReference type="EMBL" id="KAK9669242.1"/>
    </source>
</evidence>
<dbReference type="InterPro" id="IPR050794">
    <property type="entry name" value="CPA2_transporter"/>
</dbReference>
<feature type="domain" description="Cation/H(+) antiporter central" evidence="12">
    <location>
        <begin position="547"/>
        <end position="627"/>
    </location>
</feature>
<dbReference type="InterPro" id="IPR006153">
    <property type="entry name" value="Cation/H_exchanger_TM"/>
</dbReference>
<dbReference type="GO" id="GO:0012505">
    <property type="term" value="C:endomembrane system"/>
    <property type="evidence" value="ECO:0007669"/>
    <property type="project" value="TreeGrafter"/>
</dbReference>
<feature type="transmembrane region" description="Helical" evidence="10">
    <location>
        <begin position="116"/>
        <end position="133"/>
    </location>
</feature>
<dbReference type="Gene3D" id="1.20.1530.20">
    <property type="match status" value="1"/>
</dbReference>
<keyword evidence="6 10" id="KW-1133">Transmembrane helix</keyword>
<feature type="transmembrane region" description="Helical" evidence="10">
    <location>
        <begin position="79"/>
        <end position="96"/>
    </location>
</feature>
<evidence type="ECO:0000259" key="13">
    <source>
        <dbReference type="Pfam" id="PF23259"/>
    </source>
</evidence>
<keyword evidence="7" id="KW-0406">Ion transport</keyword>
<feature type="domain" description="Cation/H+ exchanger transmembrane" evidence="11">
    <location>
        <begin position="63"/>
        <end position="426"/>
    </location>
</feature>
<dbReference type="Pfam" id="PF23256">
    <property type="entry name" value="CHX17_2nd"/>
    <property type="match status" value="1"/>
</dbReference>
<name>A0AAW1GZY5_SAPOF</name>
<dbReference type="GO" id="GO:1902600">
    <property type="term" value="P:proton transmembrane transport"/>
    <property type="evidence" value="ECO:0007669"/>
    <property type="project" value="InterPro"/>
</dbReference>
<dbReference type="Proteomes" id="UP001443914">
    <property type="component" value="Unassembled WGS sequence"/>
</dbReference>
<evidence type="ECO:0000256" key="8">
    <source>
        <dbReference type="ARBA" id="ARBA00023136"/>
    </source>
</evidence>
<reference evidence="14" key="1">
    <citation type="submission" date="2024-03" db="EMBL/GenBank/DDBJ databases">
        <title>WGS assembly of Saponaria officinalis var. Norfolk2.</title>
        <authorList>
            <person name="Jenkins J."/>
            <person name="Shu S."/>
            <person name="Grimwood J."/>
            <person name="Barry K."/>
            <person name="Goodstein D."/>
            <person name="Schmutz J."/>
            <person name="Leebens-Mack J."/>
            <person name="Osbourn A."/>
        </authorList>
    </citation>
    <scope>NUCLEOTIDE SEQUENCE [LARGE SCALE GENOMIC DNA]</scope>
    <source>
        <strain evidence="14">JIC</strain>
    </source>
</reference>
<keyword evidence="8 10" id="KW-0472">Membrane</keyword>
<dbReference type="EMBL" id="JBDFQZ010000013">
    <property type="protein sequence ID" value="KAK9669242.1"/>
    <property type="molecule type" value="Genomic_DNA"/>
</dbReference>
<dbReference type="PANTHER" id="PTHR32468">
    <property type="entry name" value="CATION/H + ANTIPORTER"/>
    <property type="match status" value="1"/>
</dbReference>
<feature type="transmembrane region" description="Helical" evidence="10">
    <location>
        <begin position="176"/>
        <end position="197"/>
    </location>
</feature>
<dbReference type="PANTHER" id="PTHR32468:SF23">
    <property type="entry name" value="CATION_H(+) ANTIPORTER 14"/>
    <property type="match status" value="1"/>
</dbReference>
<dbReference type="GO" id="GO:0015297">
    <property type="term" value="F:antiporter activity"/>
    <property type="evidence" value="ECO:0007669"/>
    <property type="project" value="InterPro"/>
</dbReference>
<dbReference type="InterPro" id="IPR038770">
    <property type="entry name" value="Na+/solute_symporter_sf"/>
</dbReference>
<evidence type="ECO:0000256" key="5">
    <source>
        <dbReference type="ARBA" id="ARBA00022958"/>
    </source>
</evidence>
<evidence type="ECO:0000259" key="12">
    <source>
        <dbReference type="Pfam" id="PF23256"/>
    </source>
</evidence>
<dbReference type="GO" id="GO:0006885">
    <property type="term" value="P:regulation of pH"/>
    <property type="evidence" value="ECO:0007669"/>
    <property type="project" value="TreeGrafter"/>
</dbReference>
<dbReference type="Pfam" id="PF00999">
    <property type="entry name" value="Na_H_Exchanger"/>
    <property type="match status" value="1"/>
</dbReference>
<dbReference type="GO" id="GO:0016020">
    <property type="term" value="C:membrane"/>
    <property type="evidence" value="ECO:0007669"/>
    <property type="project" value="UniProtKB-SubCell"/>
</dbReference>
<dbReference type="InterPro" id="IPR057291">
    <property type="entry name" value="CHX17_2nd"/>
</dbReference>
<keyword evidence="4 10" id="KW-0812">Transmembrane</keyword>
<feature type="domain" description="Cation/H(+) antiporter C-terminal" evidence="13">
    <location>
        <begin position="643"/>
        <end position="774"/>
    </location>
</feature>
<dbReference type="GO" id="GO:0006813">
    <property type="term" value="P:potassium ion transport"/>
    <property type="evidence" value="ECO:0007669"/>
    <property type="project" value="UniProtKB-KW"/>
</dbReference>
<sequence>MGSTIERVESNDLWRHESWGNYTILCQDDVQPRRGYNGLFSNSDYINNSTTTLCLFQFGLILMVISIASYVLKPLRLPILSQMAGGVIIMGLLFPFEGTKSNHPLLPDPVLYTLTSLSYFGFSLHSFMLGVETNMGALKRIGKKSITICFGSFGASFGISYLAYNYLRPGNTLQGGAFRLILLQAQTFFAVTCTNVNNLGISNSELGRLACAIALIIDVFGMFLTFIIFNLIFALLSGDWPQPLLVLGDYILLFFVLRPILLRIVSYTPEGERMKQSHFMAVIFIVIIAALAGSLVDQYFSVYLFALSIPEEPLSSILAEKLDTITSGFLFPVLCAIHGFQANFGVLKNVKRASSIELVLLAGQAGKFIGTFLFSTFFAIPWQSSVSLGIIISSKGFFDIIVTCLWKQRNLLTVDEYTIAALHFLIYTGALLPLVRFLYEPSEQYTTIFRQNVLASSLTGGLQTLACIYKEDNLPPLLNLFEALNPSRVKPVSIVTLQLIQLTGRCSLPIMAPFYQVKSYAALRSNVARCTRIVNGFTNHERKFRGFTRLQHYISVASYATMHNDICNLAFEKDTSLLILPFHVKWTEEGSIEYTSNSIRDVNKMVFEKAPCSVGLLLSKGERNLTQIQLHQPKEDMYRITGFFIGGADDHEVVAYCILFASHPCVKVTLIWLNSRNRAVITEDYEVIDKCIKENGTSVTIEEVVCNDGSETTEIIKSMKDEIDMAIVGMHHDSGIGPMEGLAGAWNEYPELGVLGDFVSAPIFNFSVLVVQQEPQKKEDTIAEDEFGIFAD</sequence>
<feature type="transmembrane region" description="Helical" evidence="10">
    <location>
        <begin position="325"/>
        <end position="346"/>
    </location>
</feature>
<comment type="subcellular location">
    <subcellularLocation>
        <location evidence="1">Membrane</location>
        <topology evidence="1">Multi-pass membrane protein</topology>
    </subcellularLocation>
</comment>
<evidence type="ECO:0000256" key="6">
    <source>
        <dbReference type="ARBA" id="ARBA00022989"/>
    </source>
</evidence>
<evidence type="ECO:0000259" key="11">
    <source>
        <dbReference type="Pfam" id="PF00999"/>
    </source>
</evidence>
<organism evidence="14 15">
    <name type="scientific">Saponaria officinalis</name>
    <name type="common">Common soapwort</name>
    <name type="synonym">Lychnis saponaria</name>
    <dbReference type="NCBI Taxonomy" id="3572"/>
    <lineage>
        <taxon>Eukaryota</taxon>
        <taxon>Viridiplantae</taxon>
        <taxon>Streptophyta</taxon>
        <taxon>Embryophyta</taxon>
        <taxon>Tracheophyta</taxon>
        <taxon>Spermatophyta</taxon>
        <taxon>Magnoliopsida</taxon>
        <taxon>eudicotyledons</taxon>
        <taxon>Gunneridae</taxon>
        <taxon>Pentapetalae</taxon>
        <taxon>Caryophyllales</taxon>
        <taxon>Caryophyllaceae</taxon>
        <taxon>Caryophylleae</taxon>
        <taxon>Saponaria</taxon>
    </lineage>
</organism>
<protein>
    <recommendedName>
        <fullName evidence="16">Cation/H+ exchanger domain-containing protein</fullName>
    </recommendedName>
</protein>
<evidence type="ECO:0000256" key="3">
    <source>
        <dbReference type="ARBA" id="ARBA00022538"/>
    </source>
</evidence>
<proteinExistence type="inferred from homology"/>
<evidence type="ECO:0000256" key="1">
    <source>
        <dbReference type="ARBA" id="ARBA00004141"/>
    </source>
</evidence>
<dbReference type="Pfam" id="PF23259">
    <property type="entry name" value="CHX17_C"/>
    <property type="match status" value="1"/>
</dbReference>
<keyword evidence="3" id="KW-0633">Potassium transport</keyword>
<keyword evidence="15" id="KW-1185">Reference proteome</keyword>
<gene>
    <name evidence="14" type="ORF">RND81_13G118600</name>
</gene>
<comment type="caution">
    <text evidence="14">The sequence shown here is derived from an EMBL/GenBank/DDBJ whole genome shotgun (WGS) entry which is preliminary data.</text>
</comment>
<dbReference type="InterPro" id="IPR057290">
    <property type="entry name" value="CHX17_C"/>
</dbReference>
<evidence type="ECO:0000256" key="9">
    <source>
        <dbReference type="ARBA" id="ARBA00038341"/>
    </source>
</evidence>
<comment type="similarity">
    <text evidence="9">Belongs to the monovalent cation:proton antiporter 2 (CPA2) transporter (TC 2.A.37) family. CHX (TC 2.A.37.4) subfamily.</text>
</comment>
<feature type="transmembrane region" description="Helical" evidence="10">
    <location>
        <begin position="50"/>
        <end position="72"/>
    </location>
</feature>
<evidence type="ECO:0000256" key="7">
    <source>
        <dbReference type="ARBA" id="ARBA00023065"/>
    </source>
</evidence>